<dbReference type="Proteomes" id="UP000245133">
    <property type="component" value="Unassembled WGS sequence"/>
</dbReference>
<keyword evidence="3" id="KW-1185">Reference proteome</keyword>
<feature type="transmembrane region" description="Helical" evidence="1">
    <location>
        <begin position="18"/>
        <end position="35"/>
    </location>
</feature>
<dbReference type="OrthoDB" id="345532at2"/>
<dbReference type="RefSeq" id="WP_135355106.1">
    <property type="nucleotide sequence ID" value="NZ_BFBB01000010.1"/>
</dbReference>
<organism evidence="2 3">
    <name type="scientific">Leptospira ryugenii</name>
    <dbReference type="NCBI Taxonomy" id="1917863"/>
    <lineage>
        <taxon>Bacteria</taxon>
        <taxon>Pseudomonadati</taxon>
        <taxon>Spirochaetota</taxon>
        <taxon>Spirochaetia</taxon>
        <taxon>Leptospirales</taxon>
        <taxon>Leptospiraceae</taxon>
        <taxon>Leptospira</taxon>
    </lineage>
</organism>
<evidence type="ECO:0000256" key="1">
    <source>
        <dbReference type="SAM" id="Phobius"/>
    </source>
</evidence>
<protein>
    <submittedName>
        <fullName evidence="2">Uncharacterized protein</fullName>
    </submittedName>
</protein>
<dbReference type="EMBL" id="BFBB01000010">
    <property type="protein sequence ID" value="GBF52101.1"/>
    <property type="molecule type" value="Genomic_DNA"/>
</dbReference>
<keyword evidence="1" id="KW-0812">Transmembrane</keyword>
<evidence type="ECO:0000313" key="3">
    <source>
        <dbReference type="Proteomes" id="UP000245133"/>
    </source>
</evidence>
<dbReference type="AlphaFoldDB" id="A0A2P2E5E1"/>
<sequence length="463" mass="52665">MSQKVSEQTQEKHENKKLYLLSPILVLLIGLQSLLSQATIPTLSLPDYESLQMADVYGQAYFSQSLASWSAQVEHYKGILRANWEAAADNAIFTYVDSITISDSFNDVDAYKDYVARELSSQKLEAMGTWEDQANLDFLENYNEFVSRLQTGRLNESYLSRLISQSELNSQNALAQDQNVLLNSINNARSQWEQMMSEQYYQGQYEFMTAQNEIEGKYQDVLSQLDAQEAIFNDNLQEINKYKKVVEGAISSMLTDFEGQLAEACTRSQDCAYRTANNGGLNKSGEKLQKFINDIRAKLNAPVTTTEFYLTDLSDALNTFLKGESSLADSNFIKHRNLTYTYQNTLDASSKTTSAYTFDIGSMIAEVNSGSFEFWRDKLGHVRWYSDNNYGTPQGGFSTELISYIFGRNETGIREFLNRTLRPQGREVEGNVYYNVYARDLGMANKTDPFTWTGIRHNDIDCD</sequence>
<comment type="caution">
    <text evidence="2">The sequence shown here is derived from an EMBL/GenBank/DDBJ whole genome shotgun (WGS) entry which is preliminary data.</text>
</comment>
<reference evidence="2 3" key="1">
    <citation type="submission" date="2018-02" db="EMBL/GenBank/DDBJ databases">
        <title>Novel Leptospira species isolated from soil and water in Japan.</title>
        <authorList>
            <person name="Nakao R."/>
            <person name="Masuzawa T."/>
        </authorList>
    </citation>
    <scope>NUCLEOTIDE SEQUENCE [LARGE SCALE GENOMIC DNA]</scope>
    <source>
        <strain evidence="2 3">YH101</strain>
    </source>
</reference>
<gene>
    <name evidence="2" type="ORF">LPTSP4_36390</name>
</gene>
<name>A0A2P2E5E1_9LEPT</name>
<accession>A0A2P2E5E1</accession>
<evidence type="ECO:0000313" key="2">
    <source>
        <dbReference type="EMBL" id="GBF52101.1"/>
    </source>
</evidence>
<keyword evidence="1" id="KW-0472">Membrane</keyword>
<keyword evidence="1" id="KW-1133">Transmembrane helix</keyword>
<proteinExistence type="predicted"/>
<dbReference type="NCBIfam" id="TIGR04388">
    <property type="entry name" value="Lepto_longest"/>
    <property type="match status" value="1"/>
</dbReference>
<dbReference type="InterPro" id="IPR030885">
    <property type="entry name" value="Lepto_longest"/>
</dbReference>
<feature type="non-terminal residue" evidence="2">
    <location>
        <position position="463"/>
    </location>
</feature>